<dbReference type="SUPFAM" id="SSF82051">
    <property type="entry name" value="Obg GTP-binding protein N-terminal domain"/>
    <property type="match status" value="1"/>
</dbReference>
<evidence type="ECO:0000259" key="5">
    <source>
        <dbReference type="PROSITE" id="PS51883"/>
    </source>
</evidence>
<accession>A0AAD5UU09</accession>
<evidence type="ECO:0000256" key="1">
    <source>
        <dbReference type="ARBA" id="ARBA00022741"/>
    </source>
</evidence>
<keyword evidence="2" id="KW-0342">GTP-binding</keyword>
<proteinExistence type="predicted"/>
<dbReference type="InterPro" id="IPR045086">
    <property type="entry name" value="OBG_GTPase"/>
</dbReference>
<sequence>MRLAHALRHGVCNRSLPLARKHISALAIPPNPSFSQPEKAEEPQHDLSALRRKRRTDWKRRQGVRRGGDGCVAFHREKFKPYGPPSGGNGGRGGDVYILPTSHLTTLSSVSTRIRAQAGGSGQGTWQNGKNASPTIIKVPLGTVVRQLSPDDPRKARDEFEAEEESLEGLSLEEKRQKLRQRRWVHYPSYEEDNLERDAFKDAERVVYREERERRLMRKRRLSNLISLDLDKVEEEEKDPNAPLGLPRTQYMGHLLASGGAGGYGNPHFLSPNNRSPKFATRGEDGERLSFFLELKLLADIGLVGMPNAGKSTLLKALTAGRAKTEVAGYAFTTLNPVVAVVRVADDGSFDGWEENLVHDETWVEELRDQELMESGALASALTRNQKAAVEAQQLEGGEEESLESFRFTVSDNPGLISHASDNVGLGHSFLKSIERSPALVYVVDLSAPAPWDDLRILKDELEKYKAGMTPKARMVLANKADLLGGDGADPDAVREAKDKLQTLEDFVSREMAIQVQDSQGNVVSHRKLDVVPVSAKYSLNLRKVVGMMRGYVEEARGGKDLEPIIR</sequence>
<feature type="domain" description="OBG-type G" evidence="4">
    <location>
        <begin position="299"/>
        <end position="554"/>
    </location>
</feature>
<keyword evidence="1" id="KW-0547">Nucleotide-binding</keyword>
<feature type="compositionally biased region" description="Basic and acidic residues" evidence="3">
    <location>
        <begin position="38"/>
        <end position="49"/>
    </location>
</feature>
<evidence type="ECO:0000256" key="2">
    <source>
        <dbReference type="ARBA" id="ARBA00023134"/>
    </source>
</evidence>
<dbReference type="InterPro" id="IPR006073">
    <property type="entry name" value="GTP-bd"/>
</dbReference>
<feature type="domain" description="Obg" evidence="5">
    <location>
        <begin position="52"/>
        <end position="298"/>
    </location>
</feature>
<dbReference type="AlphaFoldDB" id="A0AAD5UU09"/>
<dbReference type="Proteomes" id="UP001212997">
    <property type="component" value="Unassembled WGS sequence"/>
</dbReference>
<dbReference type="SUPFAM" id="SSF52540">
    <property type="entry name" value="P-loop containing nucleoside triphosphate hydrolases"/>
    <property type="match status" value="1"/>
</dbReference>
<dbReference type="InterPro" id="IPR027417">
    <property type="entry name" value="P-loop_NTPase"/>
</dbReference>
<dbReference type="GO" id="GO:0003924">
    <property type="term" value="F:GTPase activity"/>
    <property type="evidence" value="ECO:0007669"/>
    <property type="project" value="InterPro"/>
</dbReference>
<name>A0AAD5UU09_9APHY</name>
<dbReference type="Gene3D" id="3.40.50.300">
    <property type="entry name" value="P-loop containing nucleotide triphosphate hydrolases"/>
    <property type="match status" value="1"/>
</dbReference>
<feature type="compositionally biased region" description="Basic residues" evidence="3">
    <location>
        <begin position="50"/>
        <end position="64"/>
    </location>
</feature>
<dbReference type="GO" id="GO:0042254">
    <property type="term" value="P:ribosome biogenesis"/>
    <property type="evidence" value="ECO:0007669"/>
    <property type="project" value="UniProtKB-UniRule"/>
</dbReference>
<dbReference type="InterPro" id="IPR006169">
    <property type="entry name" value="GTP1_OBG_dom"/>
</dbReference>
<evidence type="ECO:0000259" key="4">
    <source>
        <dbReference type="PROSITE" id="PS51710"/>
    </source>
</evidence>
<dbReference type="EMBL" id="JANAWD010000585">
    <property type="protein sequence ID" value="KAJ3477532.1"/>
    <property type="molecule type" value="Genomic_DNA"/>
</dbReference>
<protein>
    <recommendedName>
        <fullName evidence="8">GTPase</fullName>
    </recommendedName>
</protein>
<reference evidence="6" key="1">
    <citation type="submission" date="2022-07" db="EMBL/GenBank/DDBJ databases">
        <title>Genome Sequence of Physisporinus lineatus.</title>
        <authorList>
            <person name="Buettner E."/>
        </authorList>
    </citation>
    <scope>NUCLEOTIDE SEQUENCE</scope>
    <source>
        <strain evidence="6">VT162</strain>
    </source>
</reference>
<evidence type="ECO:0000256" key="3">
    <source>
        <dbReference type="SAM" id="MobiDB-lite"/>
    </source>
</evidence>
<keyword evidence="7" id="KW-1185">Reference proteome</keyword>
<gene>
    <name evidence="6" type="ORF">NLI96_g10399</name>
</gene>
<dbReference type="PANTHER" id="PTHR11702">
    <property type="entry name" value="DEVELOPMENTALLY REGULATED GTP-BINDING PROTEIN-RELATED"/>
    <property type="match status" value="1"/>
</dbReference>
<dbReference type="PROSITE" id="PS51883">
    <property type="entry name" value="OBG"/>
    <property type="match status" value="1"/>
</dbReference>
<dbReference type="PROSITE" id="PS51710">
    <property type="entry name" value="G_OBG"/>
    <property type="match status" value="1"/>
</dbReference>
<dbReference type="Gene3D" id="2.70.210.12">
    <property type="entry name" value="GTP1/OBG domain"/>
    <property type="match status" value="1"/>
</dbReference>
<dbReference type="Pfam" id="PF01926">
    <property type="entry name" value="MMR_HSR1"/>
    <property type="match status" value="1"/>
</dbReference>
<dbReference type="PANTHER" id="PTHR11702:SF31">
    <property type="entry name" value="MITOCHONDRIAL RIBOSOME-ASSOCIATED GTPASE 2"/>
    <property type="match status" value="1"/>
</dbReference>
<evidence type="ECO:0008006" key="8">
    <source>
        <dbReference type="Google" id="ProtNLM"/>
    </source>
</evidence>
<feature type="region of interest" description="Disordered" evidence="3">
    <location>
        <begin position="29"/>
        <end position="65"/>
    </location>
</feature>
<dbReference type="GO" id="GO:0005739">
    <property type="term" value="C:mitochondrion"/>
    <property type="evidence" value="ECO:0007669"/>
    <property type="project" value="TreeGrafter"/>
</dbReference>
<dbReference type="GO" id="GO:0005525">
    <property type="term" value="F:GTP binding"/>
    <property type="evidence" value="ECO:0007669"/>
    <property type="project" value="UniProtKB-KW"/>
</dbReference>
<evidence type="ECO:0000313" key="7">
    <source>
        <dbReference type="Proteomes" id="UP001212997"/>
    </source>
</evidence>
<organism evidence="6 7">
    <name type="scientific">Meripilus lineatus</name>
    <dbReference type="NCBI Taxonomy" id="2056292"/>
    <lineage>
        <taxon>Eukaryota</taxon>
        <taxon>Fungi</taxon>
        <taxon>Dikarya</taxon>
        <taxon>Basidiomycota</taxon>
        <taxon>Agaricomycotina</taxon>
        <taxon>Agaricomycetes</taxon>
        <taxon>Polyporales</taxon>
        <taxon>Meripilaceae</taxon>
        <taxon>Meripilus</taxon>
    </lineage>
</organism>
<evidence type="ECO:0000313" key="6">
    <source>
        <dbReference type="EMBL" id="KAJ3477532.1"/>
    </source>
</evidence>
<dbReference type="Pfam" id="PF01018">
    <property type="entry name" value="GTP1_OBG"/>
    <property type="match status" value="2"/>
</dbReference>
<comment type="caution">
    <text evidence="6">The sequence shown here is derived from an EMBL/GenBank/DDBJ whole genome shotgun (WGS) entry which is preliminary data.</text>
</comment>
<dbReference type="InterPro" id="IPR031167">
    <property type="entry name" value="G_OBG"/>
</dbReference>
<dbReference type="InterPro" id="IPR036726">
    <property type="entry name" value="GTP1_OBG_dom_sf"/>
</dbReference>